<dbReference type="PANTHER" id="PTHR42939:SF1">
    <property type="entry name" value="ABC TRANSPORTER ATP-BINDING PROTEIN ALBC-RELATED"/>
    <property type="match status" value="1"/>
</dbReference>
<dbReference type="Gene3D" id="3.40.50.300">
    <property type="entry name" value="P-loop containing nucleotide triphosphate hydrolases"/>
    <property type="match status" value="1"/>
</dbReference>
<dbReference type="PANTHER" id="PTHR42939">
    <property type="entry name" value="ABC TRANSPORTER ATP-BINDING PROTEIN ALBC-RELATED"/>
    <property type="match status" value="1"/>
</dbReference>
<keyword evidence="3 5" id="KW-0067">ATP-binding</keyword>
<gene>
    <name evidence="5" type="ORF">SAMN04488053_107135</name>
</gene>
<evidence type="ECO:0000256" key="3">
    <source>
        <dbReference type="ARBA" id="ARBA00022840"/>
    </source>
</evidence>
<dbReference type="Pfam" id="PF00005">
    <property type="entry name" value="ABC_tran"/>
    <property type="match status" value="1"/>
</dbReference>
<reference evidence="6" key="1">
    <citation type="submission" date="2016-10" db="EMBL/GenBank/DDBJ databases">
        <authorList>
            <person name="Varghese N."/>
            <person name="Submissions S."/>
        </authorList>
    </citation>
    <scope>NUCLEOTIDE SEQUENCE [LARGE SCALE GENOMIC DNA]</scope>
    <source>
        <strain evidence="6">CGMCC 1.10369</strain>
    </source>
</reference>
<dbReference type="InterPro" id="IPR027417">
    <property type="entry name" value="P-loop_NTPase"/>
</dbReference>
<sequence length="300" mass="33842">MNAISFENVNKSFHRQSALIDFNLQIPENTIVGVAGRNGAGKTTMLEIISGLQTPSSGRAAVYGFPVTSLEVQSNSIFVEENMAFPAHFTLGEILAAGAEQYTFWENAVALPLFQYFEFKMSAKIEQLSKGQKRLFQALFGLCTRAPLTLMDEPLEGMDETIRKDFMEALLKDYIQKPRTILISSHHLKEIENLLEYLLIIENGHNILFSSIEDLRHSVLEITGPIAELQQLLTGREIIFEEEISPGILKAVFYYSGSKDKFSSFHCTWSSISDIYTYLVKKKGGIRDVYHSTSSQRNYS</sequence>
<evidence type="ECO:0000256" key="2">
    <source>
        <dbReference type="ARBA" id="ARBA00022741"/>
    </source>
</evidence>
<protein>
    <submittedName>
        <fullName evidence="5">ABC-2 type transport system ATP-binding protein</fullName>
    </submittedName>
</protein>
<organism evidence="5 6">
    <name type="scientific">Alkalicoccus daliensis</name>
    <dbReference type="NCBI Taxonomy" id="745820"/>
    <lineage>
        <taxon>Bacteria</taxon>
        <taxon>Bacillati</taxon>
        <taxon>Bacillota</taxon>
        <taxon>Bacilli</taxon>
        <taxon>Bacillales</taxon>
        <taxon>Bacillaceae</taxon>
        <taxon>Alkalicoccus</taxon>
    </lineage>
</organism>
<dbReference type="AlphaFoldDB" id="A0A1H0H1B0"/>
<evidence type="ECO:0000313" key="5">
    <source>
        <dbReference type="EMBL" id="SDO12903.1"/>
    </source>
</evidence>
<dbReference type="InterPro" id="IPR003439">
    <property type="entry name" value="ABC_transporter-like_ATP-bd"/>
</dbReference>
<dbReference type="STRING" id="745820.SAMN04488053_107135"/>
<evidence type="ECO:0000313" key="6">
    <source>
        <dbReference type="Proteomes" id="UP000198778"/>
    </source>
</evidence>
<dbReference type="GO" id="GO:0005524">
    <property type="term" value="F:ATP binding"/>
    <property type="evidence" value="ECO:0007669"/>
    <property type="project" value="UniProtKB-KW"/>
</dbReference>
<dbReference type="EMBL" id="FNIL01000007">
    <property type="protein sequence ID" value="SDO12903.1"/>
    <property type="molecule type" value="Genomic_DNA"/>
</dbReference>
<feature type="domain" description="ABC transporter" evidence="4">
    <location>
        <begin position="4"/>
        <end position="228"/>
    </location>
</feature>
<dbReference type="PROSITE" id="PS50893">
    <property type="entry name" value="ABC_TRANSPORTER_2"/>
    <property type="match status" value="1"/>
</dbReference>
<keyword evidence="1" id="KW-0813">Transport</keyword>
<evidence type="ECO:0000259" key="4">
    <source>
        <dbReference type="PROSITE" id="PS50893"/>
    </source>
</evidence>
<accession>A0A1H0H1B0</accession>
<dbReference type="CDD" id="cd03230">
    <property type="entry name" value="ABC_DR_subfamily_A"/>
    <property type="match status" value="1"/>
</dbReference>
<dbReference type="SUPFAM" id="SSF52540">
    <property type="entry name" value="P-loop containing nucleoside triphosphate hydrolases"/>
    <property type="match status" value="1"/>
</dbReference>
<proteinExistence type="predicted"/>
<evidence type="ECO:0000256" key="1">
    <source>
        <dbReference type="ARBA" id="ARBA00022448"/>
    </source>
</evidence>
<name>A0A1H0H1B0_9BACI</name>
<keyword evidence="2" id="KW-0547">Nucleotide-binding</keyword>
<keyword evidence="6" id="KW-1185">Reference proteome</keyword>
<dbReference type="OrthoDB" id="9804819at2"/>
<dbReference type="RefSeq" id="WP_090843186.1">
    <property type="nucleotide sequence ID" value="NZ_FNIL01000007.1"/>
</dbReference>
<dbReference type="Proteomes" id="UP000198778">
    <property type="component" value="Unassembled WGS sequence"/>
</dbReference>
<dbReference type="GO" id="GO:0016887">
    <property type="term" value="F:ATP hydrolysis activity"/>
    <property type="evidence" value="ECO:0007669"/>
    <property type="project" value="InterPro"/>
</dbReference>
<dbReference type="InterPro" id="IPR051782">
    <property type="entry name" value="ABC_Transporter_VariousFunc"/>
</dbReference>